<gene>
    <name evidence="2" type="ORF">Y882_14955</name>
</gene>
<comment type="caution">
    <text evidence="2">The sequence shown here is derived from an EMBL/GenBank/DDBJ whole genome shotgun (WGS) entry which is preliminary data.</text>
</comment>
<dbReference type="OrthoDB" id="5951854at2"/>
<dbReference type="PATRIC" id="fig|1440762.4.peg.2714"/>
<evidence type="ECO:0000313" key="3">
    <source>
        <dbReference type="Proteomes" id="UP000035481"/>
    </source>
</evidence>
<proteinExistence type="predicted"/>
<reference evidence="2 3" key="1">
    <citation type="journal article" date="2015" name="Antonie Van Leeuwenhoek">
        <title>A phylogenomic and molecular marker based taxonomic framework for the order Xanthomonadales: proposal to transfer the families Algiphilaceae and Solimonadaceae to the order Nevskiales ord. nov. and to create a new family within the order Xanthomonadales, the family Rhodanobacteraceae fam. nov., containing the genus Rhodanobacter and its closest relatives.</title>
        <authorList>
            <person name="Naushad S."/>
            <person name="Adeolu M."/>
            <person name="Wong S."/>
            <person name="Sohail M."/>
            <person name="Schellhorn H.E."/>
            <person name="Gupta R.S."/>
        </authorList>
    </citation>
    <scope>NUCLEOTIDE SEQUENCE [LARGE SCALE GENOMIC DNA]</scope>
    <source>
        <strain evidence="2 3">DSM 16301</strain>
    </source>
</reference>
<evidence type="ECO:0000256" key="1">
    <source>
        <dbReference type="SAM" id="SignalP"/>
    </source>
</evidence>
<dbReference type="EMBL" id="JPLA01000042">
    <property type="protein sequence ID" value="KLD62755.1"/>
    <property type="molecule type" value="Genomic_DNA"/>
</dbReference>
<protein>
    <recommendedName>
        <fullName evidence="4">DUF2884 family protein</fullName>
    </recommendedName>
</protein>
<sequence>MYLRRLSLVASLSLASLALHAQDLATTCHATSSYDLTIAPDRLLFDRPQPMPRQVELHDGSLRTDGSKVALRPDEQDRLALFERELRALAPRAKAVAANGVDMLAAAMHDEGARLSLDPATRSELDRRVASRAAELKQRLAASNSTHDWQGNLADQYANQLASDLMPLLANDLGQQAMNAAMTGDLQAAANLRDTASDLTTQLRPRLEQRMQALGPQVQALCPAVQRLAELQQGIRGAGGQPLNLLDVGQ</sequence>
<name>A0A0G9GYX1_9GAMM</name>
<organism evidence="2 3">
    <name type="scientific">Dyella japonica DSM 16301</name>
    <dbReference type="NCBI Taxonomy" id="1440762"/>
    <lineage>
        <taxon>Bacteria</taxon>
        <taxon>Pseudomonadati</taxon>
        <taxon>Pseudomonadota</taxon>
        <taxon>Gammaproteobacteria</taxon>
        <taxon>Lysobacterales</taxon>
        <taxon>Rhodanobacteraceae</taxon>
        <taxon>Dyella</taxon>
    </lineage>
</organism>
<feature type="signal peptide" evidence="1">
    <location>
        <begin position="1"/>
        <end position="21"/>
    </location>
</feature>
<keyword evidence="1" id="KW-0732">Signal</keyword>
<dbReference type="Proteomes" id="UP000035481">
    <property type="component" value="Unassembled WGS sequence"/>
</dbReference>
<dbReference type="RefSeq" id="WP_046972674.1">
    <property type="nucleotide sequence ID" value="NZ_JPLA01000042.1"/>
</dbReference>
<evidence type="ECO:0008006" key="4">
    <source>
        <dbReference type="Google" id="ProtNLM"/>
    </source>
</evidence>
<evidence type="ECO:0000313" key="2">
    <source>
        <dbReference type="EMBL" id="KLD62755.1"/>
    </source>
</evidence>
<dbReference type="STRING" id="1440762.Y882_14955"/>
<dbReference type="InterPro" id="IPR021307">
    <property type="entry name" value="DUF2884"/>
</dbReference>
<feature type="chain" id="PRO_5002576169" description="DUF2884 family protein" evidence="1">
    <location>
        <begin position="22"/>
        <end position="250"/>
    </location>
</feature>
<dbReference type="AlphaFoldDB" id="A0A0G9GYX1"/>
<accession>A0A0G9GYX1</accession>
<dbReference type="Pfam" id="PF11101">
    <property type="entry name" value="DUF2884"/>
    <property type="match status" value="1"/>
</dbReference>